<dbReference type="InterPro" id="IPR044156">
    <property type="entry name" value="Galectin-like"/>
</dbReference>
<evidence type="ECO:0000259" key="4">
    <source>
        <dbReference type="PROSITE" id="PS51304"/>
    </source>
</evidence>
<evidence type="ECO:0000313" key="5">
    <source>
        <dbReference type="Ensembl" id="ENSBIXP00005033961.1"/>
    </source>
</evidence>
<dbReference type="Ensembl" id="ENSBIXT00005018325.1">
    <property type="protein sequence ID" value="ENSBIXP00005033961.1"/>
    <property type="gene ID" value="ENSBIXG00005007276.1"/>
</dbReference>
<organism evidence="5 6">
    <name type="scientific">Bos indicus x Bos taurus</name>
    <name type="common">Hybrid cattle</name>
    <dbReference type="NCBI Taxonomy" id="30522"/>
    <lineage>
        <taxon>Eukaryota</taxon>
        <taxon>Metazoa</taxon>
        <taxon>Chordata</taxon>
        <taxon>Craniata</taxon>
        <taxon>Vertebrata</taxon>
        <taxon>Euteleostomi</taxon>
        <taxon>Mammalia</taxon>
        <taxon>Eutheria</taxon>
        <taxon>Laurasiatheria</taxon>
        <taxon>Artiodactyla</taxon>
        <taxon>Ruminantia</taxon>
        <taxon>Pecora</taxon>
        <taxon>Bovidae</taxon>
        <taxon>Bovinae</taxon>
        <taxon>Bos</taxon>
    </lineage>
</organism>
<feature type="domain" description="Galectin" evidence="4">
    <location>
        <begin position="9"/>
        <end position="182"/>
    </location>
</feature>
<reference evidence="5 6" key="1">
    <citation type="submission" date="2018-11" db="EMBL/GenBank/DDBJ databases">
        <title>Haplotype-resolved cattle genomes.</title>
        <authorList>
            <person name="Low W.Y."/>
            <person name="Tearle R."/>
            <person name="Bickhart D.M."/>
            <person name="Rosen B.D."/>
            <person name="Koren S."/>
            <person name="Rhie A."/>
            <person name="Hiendleder S."/>
            <person name="Phillippy A.M."/>
            <person name="Smith T.P.L."/>
            <person name="Williams J.L."/>
        </authorList>
    </citation>
    <scope>NUCLEOTIDE SEQUENCE [LARGE SCALE GENOMIC DNA]</scope>
</reference>
<dbReference type="PANTHER" id="PTHR11346:SF15">
    <property type="entry name" value="PLACENTAL PROTEIN 13-LIKE"/>
    <property type="match status" value="1"/>
</dbReference>
<dbReference type="SUPFAM" id="SSF49899">
    <property type="entry name" value="Concanavalin A-like lectins/glucanases"/>
    <property type="match status" value="1"/>
</dbReference>
<dbReference type="PANTHER" id="PTHR11346">
    <property type="entry name" value="GALECTIN"/>
    <property type="match status" value="1"/>
</dbReference>
<evidence type="ECO:0000256" key="2">
    <source>
        <dbReference type="RuleBase" id="RU102079"/>
    </source>
</evidence>
<dbReference type="SMART" id="SM00908">
    <property type="entry name" value="Gal-bind_lectin"/>
    <property type="match status" value="1"/>
</dbReference>
<dbReference type="InterPro" id="IPR001079">
    <property type="entry name" value="Galectin_CRD"/>
</dbReference>
<protein>
    <recommendedName>
        <fullName evidence="2">Galectin</fullName>
    </recommendedName>
</protein>
<proteinExistence type="predicted"/>
<dbReference type="Gene3D" id="2.60.120.200">
    <property type="match status" value="1"/>
</dbReference>
<dbReference type="SMART" id="SM00276">
    <property type="entry name" value="GLECT"/>
    <property type="match status" value="1"/>
</dbReference>
<dbReference type="AlphaFoldDB" id="A0A4W2HVP2"/>
<dbReference type="Proteomes" id="UP000429181">
    <property type="component" value="Chromosome 18"/>
</dbReference>
<name>A0A4W2HVP2_BOBOX</name>
<feature type="compositionally biased region" description="Low complexity" evidence="3">
    <location>
        <begin position="36"/>
        <end position="46"/>
    </location>
</feature>
<dbReference type="CDD" id="cd00070">
    <property type="entry name" value="GLECT"/>
    <property type="match status" value="1"/>
</dbReference>
<dbReference type="PROSITE" id="PS51304">
    <property type="entry name" value="GALECTIN"/>
    <property type="match status" value="1"/>
</dbReference>
<accession>A0A4W2HVP2</accession>
<dbReference type="InterPro" id="IPR013320">
    <property type="entry name" value="ConA-like_dom_sf"/>
</dbReference>
<evidence type="ECO:0000256" key="3">
    <source>
        <dbReference type="SAM" id="MobiDB-lite"/>
    </source>
</evidence>
<keyword evidence="1 2" id="KW-0430">Lectin</keyword>
<evidence type="ECO:0000256" key="1">
    <source>
        <dbReference type="ARBA" id="ARBA00022734"/>
    </source>
</evidence>
<feature type="region of interest" description="Disordered" evidence="3">
    <location>
        <begin position="32"/>
        <end position="51"/>
    </location>
</feature>
<sequence length="182" mass="20959">INDTSISKSTCVKNTKQTKNWSVVITSELDSPCVSPQQPQHGHGAPHPGGPTHLVFILQHQESKLKWLAWHERVRKHSLFLLPSPFLETVHHHHAVRVDSEMECNVVMNSFQEGGWQEEKRMFSDPFMPGQPFELRFLVLENEYKVFVNNESFCQFAHRLPIQSVKMLKVRGDTVLTSVDTF</sequence>
<evidence type="ECO:0000313" key="6">
    <source>
        <dbReference type="Proteomes" id="UP000429181"/>
    </source>
</evidence>
<reference evidence="5" key="2">
    <citation type="submission" date="2025-08" db="UniProtKB">
        <authorList>
            <consortium name="Ensembl"/>
        </authorList>
    </citation>
    <scope>IDENTIFICATION</scope>
</reference>
<dbReference type="Pfam" id="PF00337">
    <property type="entry name" value="Gal-bind_lectin"/>
    <property type="match status" value="1"/>
</dbReference>
<dbReference type="GO" id="GO:0030246">
    <property type="term" value="F:carbohydrate binding"/>
    <property type="evidence" value="ECO:0007669"/>
    <property type="project" value="UniProtKB-UniRule"/>
</dbReference>